<dbReference type="GO" id="GO:0005829">
    <property type="term" value="C:cytosol"/>
    <property type="evidence" value="ECO:0007669"/>
    <property type="project" value="TreeGrafter"/>
</dbReference>
<dbReference type="RefSeq" id="WP_086928967.1">
    <property type="nucleotide sequence ID" value="NZ_CP021367.1"/>
</dbReference>
<dbReference type="InterPro" id="IPR036397">
    <property type="entry name" value="RNaseH_sf"/>
</dbReference>
<evidence type="ECO:0000256" key="3">
    <source>
        <dbReference type="SAM" id="MobiDB-lite"/>
    </source>
</evidence>
<geneLocation type="plasmid" evidence="5 6">
    <name>pACP4.1</name>
</geneLocation>
<dbReference type="GO" id="GO:0008408">
    <property type="term" value="F:3'-5' exonuclease activity"/>
    <property type="evidence" value="ECO:0007669"/>
    <property type="project" value="TreeGrafter"/>
</dbReference>
<dbReference type="GO" id="GO:0045004">
    <property type="term" value="P:DNA replication proofreading"/>
    <property type="evidence" value="ECO:0007669"/>
    <property type="project" value="TreeGrafter"/>
</dbReference>
<gene>
    <name evidence="5" type="ORF">CBP36_19720</name>
</gene>
<dbReference type="GO" id="GO:0003676">
    <property type="term" value="F:nucleic acid binding"/>
    <property type="evidence" value="ECO:0007669"/>
    <property type="project" value="InterPro"/>
</dbReference>
<dbReference type="OrthoDB" id="9803913at2"/>
<dbReference type="FunFam" id="3.30.420.10:FF:000045">
    <property type="entry name" value="3'-5' exonuclease DinG"/>
    <property type="match status" value="1"/>
</dbReference>
<keyword evidence="5" id="KW-0614">Plasmid</keyword>
<dbReference type="EMBL" id="CP021367">
    <property type="protein sequence ID" value="ART61196.1"/>
    <property type="molecule type" value="Genomic_DNA"/>
</dbReference>
<dbReference type="InterPro" id="IPR012337">
    <property type="entry name" value="RNaseH-like_sf"/>
</dbReference>
<dbReference type="KEGG" id="acip:CBP36_19720"/>
<comment type="subunit">
    <text evidence="2">DNA polymerase III contains a core (composed of alpha, epsilon and theta chains) that associates with a tau subunit. This core dimerizes to form the POLIII' complex. PolIII' associates with the gamma complex (composed of gamma, delta, delta', psi and chi chains) and with the beta chain to form the complete DNA polymerase III complex.</text>
</comment>
<name>A0A240UJA0_9BURK</name>
<protein>
    <recommendedName>
        <fullName evidence="4">Exonuclease domain-containing protein</fullName>
    </recommendedName>
</protein>
<feature type="domain" description="Exonuclease" evidence="4">
    <location>
        <begin position="48"/>
        <end position="214"/>
    </location>
</feature>
<dbReference type="SMART" id="SM00479">
    <property type="entry name" value="EXOIII"/>
    <property type="match status" value="1"/>
</dbReference>
<comment type="function">
    <text evidence="1">DNA polymerase III is a complex, multichain enzyme responsible for most of the replicative synthesis in bacteria. The epsilon subunit contain the editing function and is a proofreading 3'-5' exonuclease.</text>
</comment>
<dbReference type="InterPro" id="IPR013520">
    <property type="entry name" value="Ribonucl_H"/>
</dbReference>
<dbReference type="PANTHER" id="PTHR30231">
    <property type="entry name" value="DNA POLYMERASE III SUBUNIT EPSILON"/>
    <property type="match status" value="1"/>
</dbReference>
<reference evidence="5" key="1">
    <citation type="submission" date="2017-05" db="EMBL/GenBank/DDBJ databases">
        <title>Polyphasic characterization of four soil-derived phenanthrene-degrading Acidovorax strains and proposal of Acidovorax phenanthrenivorans sp. nov.</title>
        <authorList>
            <person name="Singleton D."/>
            <person name="Lee J."/>
            <person name="Dickey A.N."/>
            <person name="Stroud A."/>
            <person name="Scholl E.H."/>
            <person name="Wright F.A."/>
            <person name="Aitken M.D."/>
        </authorList>
    </citation>
    <scope>NUCLEOTIDE SEQUENCE</scope>
    <source>
        <strain evidence="5">P4</strain>
        <plasmid evidence="5">pACP4.1</plasmid>
    </source>
</reference>
<evidence type="ECO:0000313" key="6">
    <source>
        <dbReference type="Proteomes" id="UP000194440"/>
    </source>
</evidence>
<dbReference type="CDD" id="cd06127">
    <property type="entry name" value="DEDDh"/>
    <property type="match status" value="1"/>
</dbReference>
<dbReference type="AlphaFoldDB" id="A0A240UJA0"/>
<keyword evidence="6" id="KW-1185">Reference proteome</keyword>
<evidence type="ECO:0000313" key="5">
    <source>
        <dbReference type="EMBL" id="ART61196.1"/>
    </source>
</evidence>
<evidence type="ECO:0000256" key="2">
    <source>
        <dbReference type="ARBA" id="ARBA00026073"/>
    </source>
</evidence>
<dbReference type="SUPFAM" id="SSF53098">
    <property type="entry name" value="Ribonuclease H-like"/>
    <property type="match status" value="1"/>
</dbReference>
<accession>A0A240UJA0</accession>
<organism evidence="5 6">
    <name type="scientific">Acidovorax carolinensis</name>
    <dbReference type="NCBI Taxonomy" id="553814"/>
    <lineage>
        <taxon>Bacteria</taxon>
        <taxon>Pseudomonadati</taxon>
        <taxon>Pseudomonadota</taxon>
        <taxon>Betaproteobacteria</taxon>
        <taxon>Burkholderiales</taxon>
        <taxon>Comamonadaceae</taxon>
        <taxon>Acidovorax</taxon>
    </lineage>
</organism>
<evidence type="ECO:0000256" key="1">
    <source>
        <dbReference type="ARBA" id="ARBA00025483"/>
    </source>
</evidence>
<dbReference type="PANTHER" id="PTHR30231:SF41">
    <property type="entry name" value="DNA POLYMERASE III SUBUNIT EPSILON"/>
    <property type="match status" value="1"/>
</dbReference>
<evidence type="ECO:0000259" key="4">
    <source>
        <dbReference type="SMART" id="SM00479"/>
    </source>
</evidence>
<dbReference type="Pfam" id="PF00929">
    <property type="entry name" value="RNase_T"/>
    <property type="match status" value="1"/>
</dbReference>
<dbReference type="Proteomes" id="UP000194440">
    <property type="component" value="Plasmid pACP4.1"/>
</dbReference>
<sequence>MIQSLDQGHRAQGLIIPGTGDHSPICEPTPPAPGQGNIDLPTLTFREDFAVVDVEVTGVDPDVDRIVDVAILRFRNGVPEVFHSLVNPGIPIPPTASAVHHITDEDVANSPYIEDLAEPIRAALNGALAVAHNAQLDALFVDPVTGVEPDPSQWICSLRLAKHLWPQAPAFDNQTLRYWLKTTARSAGLGPHRAVDDCFVTIETFLHQLMACQDKGLRNLAQVREFANRPIVSALCPFRKYQDLPWAEVPADYIQWTLRNRDDLDADIRYTMEGELDRRATTAVEPSRHLNFGKAHKGKLMAAVPTDYLEWVLRENKDVSPADRLGIQLEMKNRANGHDGFVERLHTLLSAAPGFRAEADLLAKLMGPAENRCGIIARMLALDAPQWERLCTVIPNDVAAQLKLYAAPEPRRSSAPRTSRPRP</sequence>
<feature type="region of interest" description="Disordered" evidence="3">
    <location>
        <begin position="13"/>
        <end position="38"/>
    </location>
</feature>
<dbReference type="Gene3D" id="3.30.420.10">
    <property type="entry name" value="Ribonuclease H-like superfamily/Ribonuclease H"/>
    <property type="match status" value="1"/>
</dbReference>
<proteinExistence type="predicted"/>